<feature type="domain" description="UspA" evidence="2">
    <location>
        <begin position="4"/>
        <end position="139"/>
    </location>
</feature>
<dbReference type="InterPro" id="IPR014729">
    <property type="entry name" value="Rossmann-like_a/b/a_fold"/>
</dbReference>
<dbReference type="Gene3D" id="3.40.50.620">
    <property type="entry name" value="HUPs"/>
    <property type="match status" value="2"/>
</dbReference>
<dbReference type="SUPFAM" id="SSF52402">
    <property type="entry name" value="Adenine nucleotide alpha hydrolases-like"/>
    <property type="match status" value="2"/>
</dbReference>
<gene>
    <name evidence="3" type="ORF">GCM10022200_28860</name>
</gene>
<reference evidence="4" key="1">
    <citation type="journal article" date="2019" name="Int. J. Syst. Evol. Microbiol.">
        <title>The Global Catalogue of Microorganisms (GCM) 10K type strain sequencing project: providing services to taxonomists for standard genome sequencing and annotation.</title>
        <authorList>
            <consortium name="The Broad Institute Genomics Platform"/>
            <consortium name="The Broad Institute Genome Sequencing Center for Infectious Disease"/>
            <person name="Wu L."/>
            <person name="Ma J."/>
        </authorList>
    </citation>
    <scope>NUCLEOTIDE SEQUENCE [LARGE SCALE GENOMIC DNA]</scope>
    <source>
        <strain evidence="4">JCM 16544</strain>
    </source>
</reference>
<evidence type="ECO:0000313" key="4">
    <source>
        <dbReference type="Proteomes" id="UP001501697"/>
    </source>
</evidence>
<protein>
    <submittedName>
        <fullName evidence="3">Universal stress protein</fullName>
    </submittedName>
</protein>
<dbReference type="Pfam" id="PF00582">
    <property type="entry name" value="Usp"/>
    <property type="match status" value="2"/>
</dbReference>
<dbReference type="PANTHER" id="PTHR46268:SF15">
    <property type="entry name" value="UNIVERSAL STRESS PROTEIN HP_0031"/>
    <property type="match status" value="1"/>
</dbReference>
<name>A0ABP7AZC3_9MICO</name>
<proteinExistence type="inferred from homology"/>
<evidence type="ECO:0000256" key="1">
    <source>
        <dbReference type="ARBA" id="ARBA00008791"/>
    </source>
</evidence>
<dbReference type="PANTHER" id="PTHR46268">
    <property type="entry name" value="STRESS RESPONSE PROTEIN NHAX"/>
    <property type="match status" value="1"/>
</dbReference>
<evidence type="ECO:0000313" key="3">
    <source>
        <dbReference type="EMBL" id="GAA3643207.1"/>
    </source>
</evidence>
<dbReference type="RefSeq" id="WP_344739774.1">
    <property type="nucleotide sequence ID" value="NZ_BAAAYU010000005.1"/>
</dbReference>
<accession>A0ABP7AZC3</accession>
<dbReference type="EMBL" id="BAAAYU010000005">
    <property type="protein sequence ID" value="GAA3643207.1"/>
    <property type="molecule type" value="Genomic_DNA"/>
</dbReference>
<comment type="caution">
    <text evidence="3">The sequence shown here is derived from an EMBL/GenBank/DDBJ whole genome shotgun (WGS) entry which is preliminary data.</text>
</comment>
<dbReference type="CDD" id="cd00293">
    <property type="entry name" value="USP-like"/>
    <property type="match status" value="2"/>
</dbReference>
<comment type="similarity">
    <text evidence="1">Belongs to the universal stress protein A family.</text>
</comment>
<dbReference type="InterPro" id="IPR006016">
    <property type="entry name" value="UspA"/>
</dbReference>
<dbReference type="Proteomes" id="UP001501697">
    <property type="component" value="Unassembled WGS sequence"/>
</dbReference>
<organism evidence="3 4">
    <name type="scientific">Microbacterium awajiense</name>
    <dbReference type="NCBI Taxonomy" id="415214"/>
    <lineage>
        <taxon>Bacteria</taxon>
        <taxon>Bacillati</taxon>
        <taxon>Actinomycetota</taxon>
        <taxon>Actinomycetes</taxon>
        <taxon>Micrococcales</taxon>
        <taxon>Microbacteriaceae</taxon>
        <taxon>Microbacterium</taxon>
    </lineage>
</organism>
<evidence type="ECO:0000259" key="2">
    <source>
        <dbReference type="Pfam" id="PF00582"/>
    </source>
</evidence>
<keyword evidence="4" id="KW-1185">Reference proteome</keyword>
<sequence length="296" mass="30505">MSAPVVVGYTATKAGSDALALATRLARASGAELHSVIVLPADTRSVITPPKSGYDRYLQDQADAWLADAVADLPAGLSHAEHVRYADSFGEGLLQASHEVGAGHLVVGGADGSLRGRHRVGTTAAELVHTADVPVVLVPRGARKTPLSAGIPRLTVALGTRPGADEVMAEAVRLATDTGARVRLLSLVTVDLPATVDTGVIRVAGAAHAQDVLARAQSSLPADIDSRVVVGDGDSIEEAVAALDWEPGELVLVGSSRLAQPKRLFLGSTATKMLRELPVPMMVVPRSRAAEGGDPS</sequence>
<feature type="domain" description="UspA" evidence="2">
    <location>
        <begin position="153"/>
        <end position="285"/>
    </location>
</feature>